<dbReference type="CDD" id="cd10017">
    <property type="entry name" value="B3_DNA"/>
    <property type="match status" value="1"/>
</dbReference>
<dbReference type="EMBL" id="JABFAE010414478">
    <property type="protein sequence ID" value="MBA0845282.1"/>
    <property type="molecule type" value="Genomic_DNA"/>
</dbReference>
<dbReference type="AlphaFoldDB" id="A0A7J9KFP3"/>
<accession>A0A7J9KFP3</accession>
<keyword evidence="4" id="KW-0804">Transcription</keyword>
<evidence type="ECO:0000313" key="6">
    <source>
        <dbReference type="EMBL" id="MBA0845282.1"/>
    </source>
</evidence>
<evidence type="ECO:0000256" key="2">
    <source>
        <dbReference type="ARBA" id="ARBA00023015"/>
    </source>
</evidence>
<dbReference type="GO" id="GO:0005634">
    <property type="term" value="C:nucleus"/>
    <property type="evidence" value="ECO:0007669"/>
    <property type="project" value="UniProtKB-SubCell"/>
</dbReference>
<dbReference type="SUPFAM" id="SSF101936">
    <property type="entry name" value="DNA-binding pseudobarrel domain"/>
    <property type="match status" value="1"/>
</dbReference>
<protein>
    <recommendedName>
        <fullName evidence="8">TF-B3 domain-containing protein</fullName>
    </recommendedName>
</protein>
<evidence type="ECO:0000313" key="7">
    <source>
        <dbReference type="Proteomes" id="UP000593575"/>
    </source>
</evidence>
<keyword evidence="7" id="KW-1185">Reference proteome</keyword>
<dbReference type="Gene3D" id="2.40.330.10">
    <property type="entry name" value="DNA-binding pseudobarrel domain"/>
    <property type="match status" value="1"/>
</dbReference>
<proteinExistence type="predicted"/>
<comment type="subcellular location">
    <subcellularLocation>
        <location evidence="1">Nucleus</location>
    </subcellularLocation>
</comment>
<dbReference type="InterPro" id="IPR003340">
    <property type="entry name" value="B3_DNA-bd"/>
</dbReference>
<reference evidence="6 7" key="1">
    <citation type="journal article" date="2019" name="Genome Biol. Evol.">
        <title>Insights into the evolution of the New World diploid cottons (Gossypium, subgenus Houzingenia) based on genome sequencing.</title>
        <authorList>
            <person name="Grover C.E."/>
            <person name="Arick M.A. 2nd"/>
            <person name="Thrash A."/>
            <person name="Conover J.L."/>
            <person name="Sanders W.S."/>
            <person name="Peterson D.G."/>
            <person name="Frelichowski J.E."/>
            <person name="Scheffler J.A."/>
            <person name="Scheffler B.E."/>
            <person name="Wendel J.F."/>
        </authorList>
    </citation>
    <scope>NUCLEOTIDE SEQUENCE [LARGE SCALE GENOMIC DNA]</scope>
    <source>
        <strain evidence="6">6</strain>
        <tissue evidence="6">Leaf</tissue>
    </source>
</reference>
<comment type="caution">
    <text evidence="6">The sequence shown here is derived from an EMBL/GenBank/DDBJ whole genome shotgun (WGS) entry which is preliminary data.</text>
</comment>
<evidence type="ECO:0000256" key="4">
    <source>
        <dbReference type="ARBA" id="ARBA00023163"/>
    </source>
</evidence>
<evidence type="ECO:0000256" key="1">
    <source>
        <dbReference type="ARBA" id="ARBA00004123"/>
    </source>
</evidence>
<evidence type="ECO:0008006" key="8">
    <source>
        <dbReference type="Google" id="ProtNLM"/>
    </source>
</evidence>
<organism evidence="6 7">
    <name type="scientific">Gossypium armourianum</name>
    <dbReference type="NCBI Taxonomy" id="34283"/>
    <lineage>
        <taxon>Eukaryota</taxon>
        <taxon>Viridiplantae</taxon>
        <taxon>Streptophyta</taxon>
        <taxon>Embryophyta</taxon>
        <taxon>Tracheophyta</taxon>
        <taxon>Spermatophyta</taxon>
        <taxon>Magnoliopsida</taxon>
        <taxon>eudicotyledons</taxon>
        <taxon>Gunneridae</taxon>
        <taxon>Pentapetalae</taxon>
        <taxon>rosids</taxon>
        <taxon>malvids</taxon>
        <taxon>Malvales</taxon>
        <taxon>Malvaceae</taxon>
        <taxon>Malvoideae</taxon>
        <taxon>Gossypium</taxon>
    </lineage>
</organism>
<keyword evidence="3" id="KW-0238">DNA-binding</keyword>
<keyword evidence="5" id="KW-0539">Nucleus</keyword>
<dbReference type="GO" id="GO:0003677">
    <property type="term" value="F:DNA binding"/>
    <property type="evidence" value="ECO:0007669"/>
    <property type="project" value="UniProtKB-KW"/>
</dbReference>
<keyword evidence="2" id="KW-0805">Transcription regulation</keyword>
<dbReference type="Proteomes" id="UP000593575">
    <property type="component" value="Unassembled WGS sequence"/>
</dbReference>
<dbReference type="InterPro" id="IPR015300">
    <property type="entry name" value="DNA-bd_pseudobarrel_sf"/>
</dbReference>
<evidence type="ECO:0000256" key="3">
    <source>
        <dbReference type="ARBA" id="ARBA00023125"/>
    </source>
</evidence>
<evidence type="ECO:0000256" key="5">
    <source>
        <dbReference type="ARBA" id="ARBA00023242"/>
    </source>
</evidence>
<gene>
    <name evidence="6" type="ORF">Goarm_022356</name>
</gene>
<name>A0A7J9KFP3_9ROSI</name>
<sequence>MSAQSKHVFSKILTVTDIKKRLAVPSAIQHSLPPFNGGHTVTFQFLYGTRPWPIRYTIRRKGYKKPVFSGKLWKNFVIYDDLNVGDRFILYIGQGEDGSSYYGVKVGREIHFFGIPQGVQMQWAKAMALVIMNMRLQKHIPRLLIVVIKAFCDNPLLHMVLS</sequence>